<dbReference type="SUPFAM" id="SSF54897">
    <property type="entry name" value="Protease propeptides/inhibitors"/>
    <property type="match status" value="1"/>
</dbReference>
<dbReference type="InterPro" id="IPR000209">
    <property type="entry name" value="Peptidase_S8/S53_dom"/>
</dbReference>
<dbReference type="InterPro" id="IPR034193">
    <property type="entry name" value="PCSK9_ProteinaseK-like"/>
</dbReference>
<dbReference type="PROSITE" id="PS00136">
    <property type="entry name" value="SUBTILASE_ASP"/>
    <property type="match status" value="1"/>
</dbReference>
<dbReference type="GO" id="GO:0005576">
    <property type="term" value="C:extracellular region"/>
    <property type="evidence" value="ECO:0007669"/>
    <property type="project" value="UniProtKB-ARBA"/>
</dbReference>
<proteinExistence type="inferred from homology"/>
<feature type="chain" id="PRO_5035452843" evidence="8">
    <location>
        <begin position="20"/>
        <end position="394"/>
    </location>
</feature>
<comment type="similarity">
    <text evidence="1 6 7">Belongs to the peptidase S8 family.</text>
</comment>
<feature type="active site" description="Charge relay system" evidence="6">
    <location>
        <position position="182"/>
    </location>
</feature>
<keyword evidence="4 6" id="KW-0378">Hydrolase</keyword>
<dbReference type="PROSITE" id="PS51892">
    <property type="entry name" value="SUBTILASE"/>
    <property type="match status" value="1"/>
</dbReference>
<dbReference type="InterPro" id="IPR037045">
    <property type="entry name" value="S8pro/Inhibitor_I9_sf"/>
</dbReference>
<accession>A0A8K0SDK4</accession>
<evidence type="ECO:0000256" key="1">
    <source>
        <dbReference type="ARBA" id="ARBA00011073"/>
    </source>
</evidence>
<keyword evidence="2 6" id="KW-0645">Protease</keyword>
<name>A0A8K0SDK4_9HYPO</name>
<dbReference type="GO" id="GO:0006508">
    <property type="term" value="P:proteolysis"/>
    <property type="evidence" value="ECO:0007669"/>
    <property type="project" value="UniProtKB-KW"/>
</dbReference>
<evidence type="ECO:0000313" key="12">
    <source>
        <dbReference type="Proteomes" id="UP000813444"/>
    </source>
</evidence>
<dbReference type="GO" id="GO:0004252">
    <property type="term" value="F:serine-type endopeptidase activity"/>
    <property type="evidence" value="ECO:0007669"/>
    <property type="project" value="UniProtKB-UniRule"/>
</dbReference>
<evidence type="ECO:0000259" key="9">
    <source>
        <dbReference type="Pfam" id="PF00082"/>
    </source>
</evidence>
<dbReference type="Gene3D" id="3.40.50.200">
    <property type="entry name" value="Peptidase S8/S53 domain"/>
    <property type="match status" value="1"/>
</dbReference>
<dbReference type="Proteomes" id="UP000813444">
    <property type="component" value="Unassembled WGS sequence"/>
</dbReference>
<evidence type="ECO:0000256" key="3">
    <source>
        <dbReference type="ARBA" id="ARBA00022729"/>
    </source>
</evidence>
<dbReference type="Pfam" id="PF00082">
    <property type="entry name" value="Peptidase_S8"/>
    <property type="match status" value="1"/>
</dbReference>
<dbReference type="InterPro" id="IPR023827">
    <property type="entry name" value="Peptidase_S8_Asp-AS"/>
</dbReference>
<feature type="domain" description="Peptidase S8/S53" evidence="9">
    <location>
        <begin position="145"/>
        <end position="369"/>
    </location>
</feature>
<dbReference type="InterPro" id="IPR022398">
    <property type="entry name" value="Peptidase_S8_His-AS"/>
</dbReference>
<feature type="active site" description="Charge relay system" evidence="6">
    <location>
        <position position="339"/>
    </location>
</feature>
<dbReference type="InterPro" id="IPR010259">
    <property type="entry name" value="S8pro/Inhibitor_I9"/>
</dbReference>
<evidence type="ECO:0000313" key="11">
    <source>
        <dbReference type="EMBL" id="KAH7303502.1"/>
    </source>
</evidence>
<dbReference type="Gene3D" id="3.30.70.80">
    <property type="entry name" value="Peptidase S8 propeptide/proteinase inhibitor I9"/>
    <property type="match status" value="1"/>
</dbReference>
<evidence type="ECO:0000256" key="6">
    <source>
        <dbReference type="PROSITE-ProRule" id="PRU01240"/>
    </source>
</evidence>
<keyword evidence="12" id="KW-1185">Reference proteome</keyword>
<dbReference type="CDD" id="cd04077">
    <property type="entry name" value="Peptidases_S8_PCSK9_ProteinaseK_like"/>
    <property type="match status" value="1"/>
</dbReference>
<gene>
    <name evidence="11" type="ORF">B0I35DRAFT_364877</name>
</gene>
<reference evidence="11" key="1">
    <citation type="journal article" date="2021" name="Nat. Commun.">
        <title>Genetic determinants of endophytism in the Arabidopsis root mycobiome.</title>
        <authorList>
            <person name="Mesny F."/>
            <person name="Miyauchi S."/>
            <person name="Thiergart T."/>
            <person name="Pickel B."/>
            <person name="Atanasova L."/>
            <person name="Karlsson M."/>
            <person name="Huettel B."/>
            <person name="Barry K.W."/>
            <person name="Haridas S."/>
            <person name="Chen C."/>
            <person name="Bauer D."/>
            <person name="Andreopoulos W."/>
            <person name="Pangilinan J."/>
            <person name="LaButti K."/>
            <person name="Riley R."/>
            <person name="Lipzen A."/>
            <person name="Clum A."/>
            <person name="Drula E."/>
            <person name="Henrissat B."/>
            <person name="Kohler A."/>
            <person name="Grigoriev I.V."/>
            <person name="Martin F.M."/>
            <person name="Hacquard S."/>
        </authorList>
    </citation>
    <scope>NUCLEOTIDE SEQUENCE</scope>
    <source>
        <strain evidence="11">MPI-CAGE-CH-0235</strain>
    </source>
</reference>
<sequence length="394" mass="41191">MFQSAVLRALAALVGVAAALPASAGTEAPIKYLVSLKKSADVELETHTQWVSEVHRRNLARRDDAPAGVEETFSYPGFQGYTGTFDSETVEMIRANPNVSAIEEDVVITVATVVTQASPPWGLSAISNANPPSASAGYHYDDSAGEGTFIYVIDSGILVQHEDFEGRAEVGWRSGQATDYRHGTYVASIAGGRQWGVAKKATIIDVQALGSTTGTSSDILASINWVANDISAKRRVGRAIVNMSLGASGSPQVLVQALQALINNGVTVVAAAGNEGRDASTSWPANMADTITVAATSSNYRRWGPSNFGTAVDLFAPGDLVPGAGSASTTATYINSGTSMAAPHVAGVIAYLTALERTRTPSENSARVKELAVRGLISDLRGSPNLFLYNGVGR</sequence>
<evidence type="ECO:0000256" key="7">
    <source>
        <dbReference type="RuleBase" id="RU003355"/>
    </source>
</evidence>
<dbReference type="InterPro" id="IPR036852">
    <property type="entry name" value="Peptidase_S8/S53_dom_sf"/>
</dbReference>
<dbReference type="OrthoDB" id="206201at2759"/>
<dbReference type="PANTHER" id="PTHR43806:SF58">
    <property type="entry name" value="ALKALINE PROTEASE 1-RELATED"/>
    <property type="match status" value="1"/>
</dbReference>
<evidence type="ECO:0000256" key="2">
    <source>
        <dbReference type="ARBA" id="ARBA00022670"/>
    </source>
</evidence>
<protein>
    <submittedName>
        <fullName evidence="11">Peptidase S8/S53 domain-containing protein</fullName>
    </submittedName>
</protein>
<dbReference type="Pfam" id="PF05922">
    <property type="entry name" value="Inhibitor_I9"/>
    <property type="match status" value="1"/>
</dbReference>
<dbReference type="PRINTS" id="PR00723">
    <property type="entry name" value="SUBTILISIN"/>
</dbReference>
<dbReference type="InterPro" id="IPR050131">
    <property type="entry name" value="Peptidase_S8_subtilisin-like"/>
</dbReference>
<evidence type="ECO:0000256" key="5">
    <source>
        <dbReference type="ARBA" id="ARBA00022825"/>
    </source>
</evidence>
<dbReference type="PROSITE" id="PS00137">
    <property type="entry name" value="SUBTILASE_HIS"/>
    <property type="match status" value="1"/>
</dbReference>
<keyword evidence="5 6" id="KW-0720">Serine protease</keyword>
<evidence type="ECO:0000256" key="4">
    <source>
        <dbReference type="ARBA" id="ARBA00022801"/>
    </source>
</evidence>
<dbReference type="PANTHER" id="PTHR43806">
    <property type="entry name" value="PEPTIDASE S8"/>
    <property type="match status" value="1"/>
</dbReference>
<dbReference type="AlphaFoldDB" id="A0A8K0SDK4"/>
<dbReference type="InterPro" id="IPR015500">
    <property type="entry name" value="Peptidase_S8_subtilisin-rel"/>
</dbReference>
<feature type="active site" description="Charge relay system" evidence="6">
    <location>
        <position position="154"/>
    </location>
</feature>
<evidence type="ECO:0000259" key="10">
    <source>
        <dbReference type="Pfam" id="PF05922"/>
    </source>
</evidence>
<dbReference type="SUPFAM" id="SSF52743">
    <property type="entry name" value="Subtilisin-like"/>
    <property type="match status" value="1"/>
</dbReference>
<evidence type="ECO:0000256" key="8">
    <source>
        <dbReference type="SAM" id="SignalP"/>
    </source>
</evidence>
<organism evidence="11 12">
    <name type="scientific">Stachybotrys elegans</name>
    <dbReference type="NCBI Taxonomy" id="80388"/>
    <lineage>
        <taxon>Eukaryota</taxon>
        <taxon>Fungi</taxon>
        <taxon>Dikarya</taxon>
        <taxon>Ascomycota</taxon>
        <taxon>Pezizomycotina</taxon>
        <taxon>Sordariomycetes</taxon>
        <taxon>Hypocreomycetidae</taxon>
        <taxon>Hypocreales</taxon>
        <taxon>Stachybotryaceae</taxon>
        <taxon>Stachybotrys</taxon>
    </lineage>
</organism>
<feature type="domain" description="Inhibitor I9" evidence="10">
    <location>
        <begin position="31"/>
        <end position="109"/>
    </location>
</feature>
<feature type="signal peptide" evidence="8">
    <location>
        <begin position="1"/>
        <end position="19"/>
    </location>
</feature>
<comment type="caution">
    <text evidence="11">The sequence shown here is derived from an EMBL/GenBank/DDBJ whole genome shotgun (WGS) entry which is preliminary data.</text>
</comment>
<dbReference type="PROSITE" id="PS00138">
    <property type="entry name" value="SUBTILASE_SER"/>
    <property type="match status" value="1"/>
</dbReference>
<keyword evidence="3 8" id="KW-0732">Signal</keyword>
<dbReference type="InterPro" id="IPR023828">
    <property type="entry name" value="Peptidase_S8_Ser-AS"/>
</dbReference>
<dbReference type="EMBL" id="JAGPNK010000033">
    <property type="protein sequence ID" value="KAH7303502.1"/>
    <property type="molecule type" value="Genomic_DNA"/>
</dbReference>